<evidence type="ECO:0000313" key="3">
    <source>
        <dbReference type="Proteomes" id="UP001183643"/>
    </source>
</evidence>
<comment type="caution">
    <text evidence="2">The sequence shown here is derived from an EMBL/GenBank/DDBJ whole genome shotgun (WGS) entry which is preliminary data.</text>
</comment>
<keyword evidence="3" id="KW-1185">Reference proteome</keyword>
<dbReference type="InterPro" id="IPR027417">
    <property type="entry name" value="P-loop_NTPase"/>
</dbReference>
<evidence type="ECO:0000313" key="2">
    <source>
        <dbReference type="EMBL" id="MDR7277305.1"/>
    </source>
</evidence>
<accession>A0AAE4CD96</accession>
<protein>
    <recommendedName>
        <fullName evidence="1">Orc1-like AAA ATPase domain-containing protein</fullName>
    </recommendedName>
</protein>
<sequence>MSTTCNESITGVCSVGSQSLGNHIQAARDRAFVGRTRELGLFRAALDPGYTGPAVFFVHGARGSGKSALLRRFGQEATTAGRQVVTVDCHHLRPDPQAFEAAAAEAFRERRALLIDGFEVCDALEDWLWRGFLERLPADTIVVIAGSRPPSVLWQTDPAWINGLRVLRLNALSRDEAEELMARCHVPSGHREALFRFSGGLPLPLTIGCTAAMREPDRPEAWIGYRPGSGWVLRDLIGDVPSSAHRRALEIAALVVHTTEHLLRETCPGDAPGLFAWLRRQPYVEAGERGLRLHDSLRELITNDFRWRDPVRALATARQVGDRLMARVAEASGTTALLSLIEAIYLRRSDPGIRRLMAWSDHAGVQTDGYRPGDHAHLHRMAAEAGYSAAIVEFWLHRQPRAFLVYRDAPAGRPVGFIAQLELSRRSPMEVRADPFVRAVWEHVERERPLEQGDRIAVHRFVLPPRQHAPSAAQDLLLARIPMSAFQDRAIAWSFTHLARGGPAAPLLRLFGHHRLDGEQGAGFAHDWRAIPPEEWADRLVDRLLDQPTPPPPVTLTRPRFDAAVRDALRDWHNPALLAENPLIGTRLTGKARTQADQVDALRRALATAIRELGGTHRRMMRRTVVEASYLEPDGCRERDAYRLGMSLSTLKRYLRAGIADVADQLWAQHNRPAA</sequence>
<organism evidence="2 3">
    <name type="scientific">Catenuloplanes atrovinosus</name>
    <dbReference type="NCBI Taxonomy" id="137266"/>
    <lineage>
        <taxon>Bacteria</taxon>
        <taxon>Bacillati</taxon>
        <taxon>Actinomycetota</taxon>
        <taxon>Actinomycetes</taxon>
        <taxon>Micromonosporales</taxon>
        <taxon>Micromonosporaceae</taxon>
        <taxon>Catenuloplanes</taxon>
    </lineage>
</organism>
<dbReference type="AlphaFoldDB" id="A0AAE4CD96"/>
<dbReference type="EMBL" id="JAVDYB010000001">
    <property type="protein sequence ID" value="MDR7277305.1"/>
    <property type="molecule type" value="Genomic_DNA"/>
</dbReference>
<dbReference type="Pfam" id="PF13191">
    <property type="entry name" value="AAA_16"/>
    <property type="match status" value="1"/>
</dbReference>
<dbReference type="Proteomes" id="UP001183643">
    <property type="component" value="Unassembled WGS sequence"/>
</dbReference>
<dbReference type="RefSeq" id="WP_310369513.1">
    <property type="nucleotide sequence ID" value="NZ_JAVDYB010000001.1"/>
</dbReference>
<dbReference type="InterPro" id="IPR041664">
    <property type="entry name" value="AAA_16"/>
</dbReference>
<name>A0AAE4CD96_9ACTN</name>
<dbReference type="Gene3D" id="3.40.50.300">
    <property type="entry name" value="P-loop containing nucleotide triphosphate hydrolases"/>
    <property type="match status" value="1"/>
</dbReference>
<proteinExistence type="predicted"/>
<dbReference type="SUPFAM" id="SSF52540">
    <property type="entry name" value="P-loop containing nucleoside triphosphate hydrolases"/>
    <property type="match status" value="1"/>
</dbReference>
<reference evidence="2" key="1">
    <citation type="submission" date="2023-07" db="EMBL/GenBank/DDBJ databases">
        <title>Sequencing the genomes of 1000 actinobacteria strains.</title>
        <authorList>
            <person name="Klenk H.-P."/>
        </authorList>
    </citation>
    <scope>NUCLEOTIDE SEQUENCE</scope>
    <source>
        <strain evidence="2">DSM 44707</strain>
    </source>
</reference>
<feature type="domain" description="Orc1-like AAA ATPase" evidence="1">
    <location>
        <begin position="32"/>
        <end position="108"/>
    </location>
</feature>
<gene>
    <name evidence="2" type="ORF">J2S41_004083</name>
</gene>
<evidence type="ECO:0000259" key="1">
    <source>
        <dbReference type="Pfam" id="PF13191"/>
    </source>
</evidence>